<evidence type="ECO:0008006" key="4">
    <source>
        <dbReference type="Google" id="ProtNLM"/>
    </source>
</evidence>
<protein>
    <recommendedName>
        <fullName evidence="4">Helix-destabilizing protein</fullName>
    </recommendedName>
</protein>
<dbReference type="EMBL" id="CP022133">
    <property type="protein sequence ID" value="ASG66514.1"/>
    <property type="molecule type" value="Genomic_DNA"/>
</dbReference>
<reference evidence="1 3" key="1">
    <citation type="submission" date="2017-06" db="EMBL/GenBank/DDBJ databases">
        <title>Complete genome sequence of Idiomarina piscisalsi strain 10PY1A isolated from soil of Soudi Arabia.</title>
        <authorList>
            <person name="Kim M.-C."/>
            <person name="Jung B.K."/>
            <person name="Budiyanto F."/>
            <person name="Nzila A."/>
            <person name="Shin J.-H."/>
        </authorList>
    </citation>
    <scope>NUCLEOTIDE SEQUENCE [LARGE SCALE GENOMIC DNA]</scope>
    <source>
        <strain evidence="1 3">10PY1A</strain>
    </source>
</reference>
<evidence type="ECO:0000313" key="3">
    <source>
        <dbReference type="Proteomes" id="UP000197717"/>
    </source>
</evidence>
<name>A0ABM6LTR3_9GAMM</name>
<accession>A0ABM6LTR3</accession>
<dbReference type="EMBL" id="CP022133">
    <property type="protein sequence ID" value="ASG65860.1"/>
    <property type="molecule type" value="Genomic_DNA"/>
</dbReference>
<sequence length="121" mass="13234">MAKVGWNDFVGKHSKRITFIARVSASLPKGQELDKNGRKLPTPYALFVEWCKAYLTGEWAATKVSGGFLLSVSTNEDAKAIQDEFKIIGEAKRTPAGKSTYPIGYRDSQYGALAGDLGYVL</sequence>
<dbReference type="RefSeq" id="WP_088768257.1">
    <property type="nucleotide sequence ID" value="NZ_CP022133.1"/>
</dbReference>
<gene>
    <name evidence="1" type="ORF">CEW91_06785</name>
    <name evidence="2" type="ORF">CEW91_10365</name>
</gene>
<evidence type="ECO:0000313" key="1">
    <source>
        <dbReference type="EMBL" id="ASG65860.1"/>
    </source>
</evidence>
<proteinExistence type="predicted"/>
<keyword evidence="3" id="KW-1185">Reference proteome</keyword>
<organism evidence="1 3">
    <name type="scientific">Idiomarina piscisalsi</name>
    <dbReference type="NCBI Taxonomy" id="1096243"/>
    <lineage>
        <taxon>Bacteria</taxon>
        <taxon>Pseudomonadati</taxon>
        <taxon>Pseudomonadota</taxon>
        <taxon>Gammaproteobacteria</taxon>
        <taxon>Alteromonadales</taxon>
        <taxon>Idiomarinaceae</taxon>
        <taxon>Idiomarina</taxon>
    </lineage>
</organism>
<dbReference type="Proteomes" id="UP000197717">
    <property type="component" value="Chromosome"/>
</dbReference>
<evidence type="ECO:0000313" key="2">
    <source>
        <dbReference type="EMBL" id="ASG66514.1"/>
    </source>
</evidence>